<evidence type="ECO:0000256" key="2">
    <source>
        <dbReference type="ARBA" id="ARBA00022485"/>
    </source>
</evidence>
<dbReference type="PANTHER" id="PTHR10537:SF3">
    <property type="entry name" value="DNA PRIMASE LARGE SUBUNIT"/>
    <property type="match status" value="1"/>
</dbReference>
<dbReference type="Proteomes" id="UP000236333">
    <property type="component" value="Unassembled WGS sequence"/>
</dbReference>
<keyword evidence="4" id="KW-0235">DNA replication</keyword>
<comment type="cofactor">
    <cofactor evidence="1">
        <name>[4Fe-4S] cluster</name>
        <dbReference type="ChEBI" id="CHEBI:49883"/>
    </cofactor>
</comment>
<evidence type="ECO:0000256" key="6">
    <source>
        <dbReference type="ARBA" id="ARBA00023004"/>
    </source>
</evidence>
<dbReference type="GO" id="GO:0005658">
    <property type="term" value="C:alpha DNA polymerase:primase complex"/>
    <property type="evidence" value="ECO:0007669"/>
    <property type="project" value="TreeGrafter"/>
</dbReference>
<feature type="domain" description="DNA primase large subunit C-terminal" evidence="8">
    <location>
        <begin position="41"/>
        <end position="138"/>
    </location>
</feature>
<evidence type="ECO:0000259" key="8">
    <source>
        <dbReference type="Pfam" id="PF04104"/>
    </source>
</evidence>
<sequence length="155" mass="16662">MGHGHPPRPTALPAAARSLVADYSGVATRYGEVSAAALPTLAARNFPLCMSHLVTALHSERHLRHGGRQQLGLFLKGGRHQLGLFLKGIGLPMEEALLFWRAEFSPKTTSEAFDKQYAYNIRHSYGREGKRTDYTAHKTGTAAAAPAAAAATAAR</sequence>
<evidence type="ECO:0000256" key="1">
    <source>
        <dbReference type="ARBA" id="ARBA00001966"/>
    </source>
</evidence>
<evidence type="ECO:0000313" key="9">
    <source>
        <dbReference type="EMBL" id="PNH05665.1"/>
    </source>
</evidence>
<evidence type="ECO:0000313" key="10">
    <source>
        <dbReference type="Proteomes" id="UP000236333"/>
    </source>
</evidence>
<keyword evidence="10" id="KW-1185">Reference proteome</keyword>
<protein>
    <submittedName>
        <fullName evidence="9">Putative DNA primase large subunit</fullName>
    </submittedName>
</protein>
<keyword evidence="2" id="KW-0004">4Fe-4S</keyword>
<evidence type="ECO:0000256" key="3">
    <source>
        <dbReference type="ARBA" id="ARBA00022515"/>
    </source>
</evidence>
<organism evidence="9 10">
    <name type="scientific">Tetrabaena socialis</name>
    <dbReference type="NCBI Taxonomy" id="47790"/>
    <lineage>
        <taxon>Eukaryota</taxon>
        <taxon>Viridiplantae</taxon>
        <taxon>Chlorophyta</taxon>
        <taxon>core chlorophytes</taxon>
        <taxon>Chlorophyceae</taxon>
        <taxon>CS clade</taxon>
        <taxon>Chlamydomonadales</taxon>
        <taxon>Tetrabaenaceae</taxon>
        <taxon>Tetrabaena</taxon>
    </lineage>
</organism>
<evidence type="ECO:0000256" key="4">
    <source>
        <dbReference type="ARBA" id="ARBA00022705"/>
    </source>
</evidence>
<name>A0A2J7ZZH3_9CHLO</name>
<comment type="caution">
    <text evidence="9">The sequence shown here is derived from an EMBL/GenBank/DDBJ whole genome shotgun (WGS) entry which is preliminary data.</text>
</comment>
<gene>
    <name evidence="9" type="ORF">TSOC_008047</name>
</gene>
<keyword evidence="6" id="KW-0408">Iron</keyword>
<proteinExistence type="predicted"/>
<reference evidence="9 10" key="1">
    <citation type="journal article" date="2017" name="Mol. Biol. Evol.">
        <title>The 4-celled Tetrabaena socialis nuclear genome reveals the essential components for genetic control of cell number at the origin of multicellularity in the volvocine lineage.</title>
        <authorList>
            <person name="Featherston J."/>
            <person name="Arakaki Y."/>
            <person name="Hanschen E.R."/>
            <person name="Ferris P.J."/>
            <person name="Michod R.E."/>
            <person name="Olson B.J.S.C."/>
            <person name="Nozaki H."/>
            <person name="Durand P.M."/>
        </authorList>
    </citation>
    <scope>NUCLEOTIDE SEQUENCE [LARGE SCALE GENOMIC DNA]</scope>
    <source>
        <strain evidence="9 10">NIES-571</strain>
    </source>
</reference>
<evidence type="ECO:0000256" key="5">
    <source>
        <dbReference type="ARBA" id="ARBA00022723"/>
    </source>
</evidence>
<keyword evidence="5" id="KW-0479">Metal-binding</keyword>
<dbReference type="InterPro" id="IPR007238">
    <property type="entry name" value="DNA_primase_lsu_euk/arc"/>
</dbReference>
<dbReference type="GO" id="GO:0006270">
    <property type="term" value="P:DNA replication initiation"/>
    <property type="evidence" value="ECO:0007669"/>
    <property type="project" value="TreeGrafter"/>
</dbReference>
<dbReference type="GO" id="GO:0051539">
    <property type="term" value="F:4 iron, 4 sulfur cluster binding"/>
    <property type="evidence" value="ECO:0007669"/>
    <property type="project" value="UniProtKB-KW"/>
</dbReference>
<dbReference type="OrthoDB" id="421393at2759"/>
<dbReference type="GO" id="GO:0006269">
    <property type="term" value="P:DNA replication, synthesis of primer"/>
    <property type="evidence" value="ECO:0007669"/>
    <property type="project" value="UniProtKB-KW"/>
</dbReference>
<keyword evidence="3" id="KW-0639">Primosome</keyword>
<accession>A0A2J7ZZH3</accession>
<dbReference type="Pfam" id="PF04104">
    <property type="entry name" value="DNA_primase_lrg"/>
    <property type="match status" value="1"/>
</dbReference>
<dbReference type="PANTHER" id="PTHR10537">
    <property type="entry name" value="DNA PRIMASE LARGE SUBUNIT"/>
    <property type="match status" value="1"/>
</dbReference>
<dbReference type="AlphaFoldDB" id="A0A2J7ZZH3"/>
<dbReference type="GO" id="GO:0046872">
    <property type="term" value="F:metal ion binding"/>
    <property type="evidence" value="ECO:0007669"/>
    <property type="project" value="UniProtKB-KW"/>
</dbReference>
<evidence type="ECO:0000256" key="7">
    <source>
        <dbReference type="ARBA" id="ARBA00023014"/>
    </source>
</evidence>
<keyword evidence="7" id="KW-0411">Iron-sulfur</keyword>
<dbReference type="InterPro" id="IPR058560">
    <property type="entry name" value="DNA_primase_C"/>
</dbReference>
<dbReference type="EMBL" id="PGGS01000288">
    <property type="protein sequence ID" value="PNH05665.1"/>
    <property type="molecule type" value="Genomic_DNA"/>
</dbReference>